<proteinExistence type="predicted"/>
<dbReference type="Gene3D" id="1.10.3210.10">
    <property type="entry name" value="Hypothetical protein af1432"/>
    <property type="match status" value="2"/>
</dbReference>
<dbReference type="CDD" id="cd00077">
    <property type="entry name" value="HDc"/>
    <property type="match status" value="1"/>
</dbReference>
<dbReference type="NCBIfam" id="TIGR00277">
    <property type="entry name" value="HDIG"/>
    <property type="match status" value="1"/>
</dbReference>
<dbReference type="InterPro" id="IPR003607">
    <property type="entry name" value="HD/PDEase_dom"/>
</dbReference>
<gene>
    <name evidence="2" type="ORF">TAGGR_2296</name>
</gene>
<sequence length="397" mass="46404">MATQVIEIDNYFPVKTELLPLGIEMPCDIFIQEGGELKVILKQGERFSFFLKNKLREKKITNLYIDKSNEKIFQDFLLEFKPKEYFDNILDRYQINNEFYYKIEKECLSPEIPVTFSLYFHDGKNFNIFLDASEENPKAISQDYLPEEDILISRKDLDRYKEYLEKLIKERKYESKILKETAKLILRDVYIEPTNRKNLVILCDKINQIIDYGIIEPKVLENLLIMKKFDNYNYVHSLNVMILSLSLGLKIKLDKEELRLLGIASALHDIGKIKISPLILSKLGKLTEKEFQIYKTHVIESVNIAKELDLPEKVIEGIAHHHEKLNGTGYPFKLKGEEISFFGKIIAIADAYEMLTTPRAMKYALTPYNALMILVQDRGCYDKSLLETFIKMLGRLI</sequence>
<comment type="caution">
    <text evidence="2">The sequence shown here is derived from an EMBL/GenBank/DDBJ whole genome shotgun (WGS) entry which is preliminary data.</text>
</comment>
<keyword evidence="3" id="KW-1185">Reference proteome</keyword>
<dbReference type="SUPFAM" id="SSF109604">
    <property type="entry name" value="HD-domain/PDEase-like"/>
    <property type="match status" value="1"/>
</dbReference>
<dbReference type="OrthoDB" id="9776628at2"/>
<dbReference type="PANTHER" id="PTHR43155">
    <property type="entry name" value="CYCLIC DI-GMP PHOSPHODIESTERASE PA4108-RELATED"/>
    <property type="match status" value="1"/>
</dbReference>
<dbReference type="InterPro" id="IPR006675">
    <property type="entry name" value="HDIG_dom"/>
</dbReference>
<dbReference type="STRING" id="86166.TAGGR_2296"/>
<reference evidence="3" key="1">
    <citation type="submission" date="2016-01" db="EMBL/GenBank/DDBJ databases">
        <title>Draft genome sequence of Thermodesulfovibrio aggregans strain TGE-P1.</title>
        <authorList>
            <person name="Sekiguchi Y."/>
            <person name="Ohashi A."/>
            <person name="Matsuura N."/>
            <person name="Tourlousse M.D."/>
        </authorList>
    </citation>
    <scope>NUCLEOTIDE SEQUENCE [LARGE SCALE GENOMIC DNA]</scope>
    <source>
        <strain evidence="3">TGE-P1</strain>
    </source>
</reference>
<feature type="domain" description="HD-GYP" evidence="1">
    <location>
        <begin position="211"/>
        <end position="397"/>
    </location>
</feature>
<accession>A0A0U9HQU3</accession>
<dbReference type="Proteomes" id="UP000054976">
    <property type="component" value="Unassembled WGS sequence"/>
</dbReference>
<evidence type="ECO:0000313" key="3">
    <source>
        <dbReference type="Proteomes" id="UP000054976"/>
    </source>
</evidence>
<dbReference type="AlphaFoldDB" id="A0A0U9HQU3"/>
<dbReference type="RefSeq" id="WP_059176840.1">
    <property type="nucleotide sequence ID" value="NZ_BCNO01000002.1"/>
</dbReference>
<dbReference type="InterPro" id="IPR037522">
    <property type="entry name" value="HD_GYP_dom"/>
</dbReference>
<organism evidence="2 3">
    <name type="scientific">Thermodesulfovibrio aggregans</name>
    <dbReference type="NCBI Taxonomy" id="86166"/>
    <lineage>
        <taxon>Bacteria</taxon>
        <taxon>Pseudomonadati</taxon>
        <taxon>Nitrospirota</taxon>
        <taxon>Thermodesulfovibrionia</taxon>
        <taxon>Thermodesulfovibrionales</taxon>
        <taxon>Thermodesulfovibrionaceae</taxon>
        <taxon>Thermodesulfovibrio</taxon>
    </lineage>
</organism>
<dbReference type="Pfam" id="PF13487">
    <property type="entry name" value="HD_5"/>
    <property type="match status" value="1"/>
</dbReference>
<dbReference type="EMBL" id="BCNO01000002">
    <property type="protein sequence ID" value="GAQ95404.1"/>
    <property type="molecule type" value="Genomic_DNA"/>
</dbReference>
<dbReference type="PROSITE" id="PS51832">
    <property type="entry name" value="HD_GYP"/>
    <property type="match status" value="1"/>
</dbReference>
<evidence type="ECO:0000259" key="1">
    <source>
        <dbReference type="PROSITE" id="PS51832"/>
    </source>
</evidence>
<dbReference type="SMART" id="SM00471">
    <property type="entry name" value="HDc"/>
    <property type="match status" value="1"/>
</dbReference>
<name>A0A0U9HQU3_9BACT</name>
<dbReference type="PANTHER" id="PTHR43155:SF2">
    <property type="entry name" value="CYCLIC DI-GMP PHOSPHODIESTERASE PA4108"/>
    <property type="match status" value="1"/>
</dbReference>
<protein>
    <submittedName>
        <fullName evidence="2">HDIG domain-containing protein</fullName>
    </submittedName>
</protein>
<evidence type="ECO:0000313" key="2">
    <source>
        <dbReference type="EMBL" id="GAQ95404.1"/>
    </source>
</evidence>